<dbReference type="RefSeq" id="WP_146599920.1">
    <property type="nucleotide sequence ID" value="NZ_SJPY01000003.1"/>
</dbReference>
<evidence type="ECO:0000313" key="1">
    <source>
        <dbReference type="EMBL" id="TWU43505.1"/>
    </source>
</evidence>
<dbReference type="EMBL" id="SJPY01000003">
    <property type="protein sequence ID" value="TWU43505.1"/>
    <property type="molecule type" value="Genomic_DNA"/>
</dbReference>
<evidence type="ECO:0000313" key="2">
    <source>
        <dbReference type="Proteomes" id="UP000315471"/>
    </source>
</evidence>
<gene>
    <name evidence="1" type="ORF">Q31b_25460</name>
</gene>
<proteinExistence type="predicted"/>
<dbReference type="OrthoDB" id="285759at2"/>
<organism evidence="1 2">
    <name type="scientific">Novipirellula aureliae</name>
    <dbReference type="NCBI Taxonomy" id="2527966"/>
    <lineage>
        <taxon>Bacteria</taxon>
        <taxon>Pseudomonadati</taxon>
        <taxon>Planctomycetota</taxon>
        <taxon>Planctomycetia</taxon>
        <taxon>Pirellulales</taxon>
        <taxon>Pirellulaceae</taxon>
        <taxon>Novipirellula</taxon>
    </lineage>
</organism>
<comment type="caution">
    <text evidence="1">The sequence shown here is derived from an EMBL/GenBank/DDBJ whole genome shotgun (WGS) entry which is preliminary data.</text>
</comment>
<accession>A0A5C6E4A4</accession>
<name>A0A5C6E4A4_9BACT</name>
<reference evidence="1 2" key="1">
    <citation type="submission" date="2019-02" db="EMBL/GenBank/DDBJ databases">
        <title>Deep-cultivation of Planctomycetes and their phenomic and genomic characterization uncovers novel biology.</title>
        <authorList>
            <person name="Wiegand S."/>
            <person name="Jogler M."/>
            <person name="Boedeker C."/>
            <person name="Pinto D."/>
            <person name="Vollmers J."/>
            <person name="Rivas-Marin E."/>
            <person name="Kohn T."/>
            <person name="Peeters S.H."/>
            <person name="Heuer A."/>
            <person name="Rast P."/>
            <person name="Oberbeckmann S."/>
            <person name="Bunk B."/>
            <person name="Jeske O."/>
            <person name="Meyerdierks A."/>
            <person name="Storesund J.E."/>
            <person name="Kallscheuer N."/>
            <person name="Luecker S."/>
            <person name="Lage O.M."/>
            <person name="Pohl T."/>
            <person name="Merkel B.J."/>
            <person name="Hornburger P."/>
            <person name="Mueller R.-W."/>
            <person name="Bruemmer F."/>
            <person name="Labrenz M."/>
            <person name="Spormann A.M."/>
            <person name="Op Den Camp H."/>
            <person name="Overmann J."/>
            <person name="Amann R."/>
            <person name="Jetten M.S.M."/>
            <person name="Mascher T."/>
            <person name="Medema M.H."/>
            <person name="Devos D.P."/>
            <person name="Kaster A.-K."/>
            <person name="Ovreas L."/>
            <person name="Rohde M."/>
            <person name="Galperin M.Y."/>
            <person name="Jogler C."/>
        </authorList>
    </citation>
    <scope>NUCLEOTIDE SEQUENCE [LARGE SCALE GENOMIC DNA]</scope>
    <source>
        <strain evidence="1 2">Q31b</strain>
    </source>
</reference>
<protein>
    <submittedName>
        <fullName evidence="1">Uncharacterized protein</fullName>
    </submittedName>
</protein>
<dbReference type="Proteomes" id="UP000315471">
    <property type="component" value="Unassembled WGS sequence"/>
</dbReference>
<dbReference type="AlphaFoldDB" id="A0A5C6E4A4"/>
<sequence>MMKTFIVIENEDGLMVAQVGFGESNAEAAQRNGAVIVDEGPYHRFEDAYDAMQSIPEKERERASLRE</sequence>
<keyword evidence="2" id="KW-1185">Reference proteome</keyword>